<organism evidence="1 2">
    <name type="scientific">Plakobranchus ocellatus</name>
    <dbReference type="NCBI Taxonomy" id="259542"/>
    <lineage>
        <taxon>Eukaryota</taxon>
        <taxon>Metazoa</taxon>
        <taxon>Spiralia</taxon>
        <taxon>Lophotrochozoa</taxon>
        <taxon>Mollusca</taxon>
        <taxon>Gastropoda</taxon>
        <taxon>Heterobranchia</taxon>
        <taxon>Euthyneura</taxon>
        <taxon>Panpulmonata</taxon>
        <taxon>Sacoglossa</taxon>
        <taxon>Placobranchoidea</taxon>
        <taxon>Plakobranchidae</taxon>
        <taxon>Plakobranchus</taxon>
    </lineage>
</organism>
<dbReference type="EMBL" id="BLXT01003294">
    <property type="protein sequence ID" value="GFO01425.1"/>
    <property type="molecule type" value="Genomic_DNA"/>
</dbReference>
<reference evidence="1 2" key="1">
    <citation type="journal article" date="2021" name="Elife">
        <title>Chloroplast acquisition without the gene transfer in kleptoplastic sea slugs, Plakobranchus ocellatus.</title>
        <authorList>
            <person name="Maeda T."/>
            <person name="Takahashi S."/>
            <person name="Yoshida T."/>
            <person name="Shimamura S."/>
            <person name="Takaki Y."/>
            <person name="Nagai Y."/>
            <person name="Toyoda A."/>
            <person name="Suzuki Y."/>
            <person name="Arimoto A."/>
            <person name="Ishii H."/>
            <person name="Satoh N."/>
            <person name="Nishiyama T."/>
            <person name="Hasebe M."/>
            <person name="Maruyama T."/>
            <person name="Minagawa J."/>
            <person name="Obokata J."/>
            <person name="Shigenobu S."/>
        </authorList>
    </citation>
    <scope>NUCLEOTIDE SEQUENCE [LARGE SCALE GENOMIC DNA]</scope>
</reference>
<comment type="caution">
    <text evidence="1">The sequence shown here is derived from an EMBL/GenBank/DDBJ whole genome shotgun (WGS) entry which is preliminary data.</text>
</comment>
<gene>
    <name evidence="1" type="ORF">PoB_002793000</name>
</gene>
<evidence type="ECO:0000313" key="2">
    <source>
        <dbReference type="Proteomes" id="UP000735302"/>
    </source>
</evidence>
<keyword evidence="2" id="KW-1185">Reference proteome</keyword>
<evidence type="ECO:0000313" key="1">
    <source>
        <dbReference type="EMBL" id="GFO01425.1"/>
    </source>
</evidence>
<name>A0AAV4A3H4_9GAST</name>
<proteinExistence type="predicted"/>
<sequence length="108" mass="12231">MYFEIHLRRARTYPTNGTASKSICLALLHKAKPYCANSSVKEALAFLYEEVTVATWACTDTHIPQKGKKKRQPNKFKWKSNGTCEVKFACRPGEKKKTVQNIGKCLHG</sequence>
<evidence type="ECO:0008006" key="3">
    <source>
        <dbReference type="Google" id="ProtNLM"/>
    </source>
</evidence>
<protein>
    <recommendedName>
        <fullName evidence="3">FLYWCH-type domain-containing protein</fullName>
    </recommendedName>
</protein>
<dbReference type="AlphaFoldDB" id="A0AAV4A3H4"/>
<accession>A0AAV4A3H4</accession>
<dbReference type="Proteomes" id="UP000735302">
    <property type="component" value="Unassembled WGS sequence"/>
</dbReference>